<dbReference type="EMBL" id="JAGGKC010000005">
    <property type="protein sequence ID" value="MBP1918359.1"/>
    <property type="molecule type" value="Genomic_DNA"/>
</dbReference>
<evidence type="ECO:0000313" key="12">
    <source>
        <dbReference type="Proteomes" id="UP001519271"/>
    </source>
</evidence>
<evidence type="ECO:0000256" key="7">
    <source>
        <dbReference type="RuleBase" id="RU004016"/>
    </source>
</evidence>
<dbReference type="Gene3D" id="3.40.710.10">
    <property type="entry name" value="DD-peptidase/beta-lactamase superfamily"/>
    <property type="match status" value="1"/>
</dbReference>
<comment type="similarity">
    <text evidence="1 7">Belongs to the peptidase S11 family.</text>
</comment>
<dbReference type="PRINTS" id="PR00725">
    <property type="entry name" value="DADACBPTASE1"/>
</dbReference>
<feature type="signal peptide" evidence="9">
    <location>
        <begin position="1"/>
        <end position="26"/>
    </location>
</feature>
<evidence type="ECO:0000256" key="9">
    <source>
        <dbReference type="SAM" id="SignalP"/>
    </source>
</evidence>
<evidence type="ECO:0000256" key="2">
    <source>
        <dbReference type="ARBA" id="ARBA00022729"/>
    </source>
</evidence>
<dbReference type="RefSeq" id="WP_209458595.1">
    <property type="nucleotide sequence ID" value="NZ_JAGGKC010000005.1"/>
</dbReference>
<dbReference type="SUPFAM" id="SSF56601">
    <property type="entry name" value="beta-lactamase/transpeptidase-like"/>
    <property type="match status" value="1"/>
</dbReference>
<evidence type="ECO:0000256" key="8">
    <source>
        <dbReference type="SAM" id="Phobius"/>
    </source>
</evidence>
<evidence type="ECO:0000256" key="3">
    <source>
        <dbReference type="ARBA" id="ARBA00022801"/>
    </source>
</evidence>
<keyword evidence="6" id="KW-0961">Cell wall biogenesis/degradation</keyword>
<evidence type="ECO:0000313" key="11">
    <source>
        <dbReference type="EMBL" id="MBP1918359.1"/>
    </source>
</evidence>
<reference evidence="11 12" key="1">
    <citation type="submission" date="2021-03" db="EMBL/GenBank/DDBJ databases">
        <title>Genomic Encyclopedia of Type Strains, Phase IV (KMG-IV): sequencing the most valuable type-strain genomes for metagenomic binning, comparative biology and taxonomic classification.</title>
        <authorList>
            <person name="Goeker M."/>
        </authorList>
    </citation>
    <scope>NUCLEOTIDE SEQUENCE [LARGE SCALE GENOMIC DNA]</scope>
    <source>
        <strain evidence="11 12">DSM 6139</strain>
    </source>
</reference>
<dbReference type="InterPro" id="IPR012338">
    <property type="entry name" value="Beta-lactam/transpept-like"/>
</dbReference>
<keyword evidence="11" id="KW-0645">Protease</keyword>
<evidence type="ECO:0000256" key="6">
    <source>
        <dbReference type="ARBA" id="ARBA00023316"/>
    </source>
</evidence>
<evidence type="ECO:0000256" key="5">
    <source>
        <dbReference type="ARBA" id="ARBA00022984"/>
    </source>
</evidence>
<evidence type="ECO:0000259" key="10">
    <source>
        <dbReference type="Pfam" id="PF00768"/>
    </source>
</evidence>
<dbReference type="InterPro" id="IPR001967">
    <property type="entry name" value="Peptidase_S11_N"/>
</dbReference>
<keyword evidence="3 11" id="KW-0378">Hydrolase</keyword>
<keyword evidence="4" id="KW-0133">Cell shape</keyword>
<dbReference type="GO" id="GO:0009002">
    <property type="term" value="F:serine-type D-Ala-D-Ala carboxypeptidase activity"/>
    <property type="evidence" value="ECO:0007669"/>
    <property type="project" value="UniProtKB-EC"/>
</dbReference>
<feature type="chain" id="PRO_5046228538" evidence="9">
    <location>
        <begin position="27"/>
        <end position="435"/>
    </location>
</feature>
<accession>A0ABS4G1D8</accession>
<dbReference type="InterPro" id="IPR018044">
    <property type="entry name" value="Peptidase_S11"/>
</dbReference>
<organism evidence="11 12">
    <name type="scientific">Youngiibacter multivorans</name>
    <dbReference type="NCBI Taxonomy" id="937251"/>
    <lineage>
        <taxon>Bacteria</taxon>
        <taxon>Bacillati</taxon>
        <taxon>Bacillota</taxon>
        <taxon>Clostridia</taxon>
        <taxon>Eubacteriales</taxon>
        <taxon>Clostridiaceae</taxon>
        <taxon>Youngiibacter</taxon>
    </lineage>
</organism>
<feature type="domain" description="Peptidase S11 D-alanyl-D-alanine carboxypeptidase A N-terminal" evidence="10">
    <location>
        <begin position="24"/>
        <end position="255"/>
    </location>
</feature>
<evidence type="ECO:0000256" key="1">
    <source>
        <dbReference type="ARBA" id="ARBA00007164"/>
    </source>
</evidence>
<keyword evidence="8" id="KW-1133">Transmembrane helix</keyword>
<keyword evidence="5" id="KW-0573">Peptidoglycan synthesis</keyword>
<dbReference type="Proteomes" id="UP001519271">
    <property type="component" value="Unassembled WGS sequence"/>
</dbReference>
<protein>
    <submittedName>
        <fullName evidence="11">D-alanyl-D-alanine carboxypeptidase</fullName>
        <ecNumber evidence="11">3.4.16.4</ecNumber>
    </submittedName>
</protein>
<evidence type="ECO:0000256" key="4">
    <source>
        <dbReference type="ARBA" id="ARBA00022960"/>
    </source>
</evidence>
<dbReference type="PANTHER" id="PTHR21581">
    <property type="entry name" value="D-ALANYL-D-ALANINE CARBOXYPEPTIDASE"/>
    <property type="match status" value="1"/>
</dbReference>
<gene>
    <name evidence="11" type="ORF">J2Z34_000831</name>
</gene>
<keyword evidence="8" id="KW-0812">Transmembrane</keyword>
<sequence length="435" mass="48003">MGTKLKRLTASFLLVLMLIPAMVAKASMPDINGSSAITFDVQTGEIIFSKNIDETMYPASITKLMTALILSEHYSNKKFDYMKYPREARLEVPYSMYFNLKPIANNEEISADELMHALLLGSANDAATTIAINIGETVEGFADLMNKKASELGMKSTHFANATGLHDEDHYSTAYDIMLLLTAAYKDPWISEVATLDTYVLKTKTQTLGTVISKNKNIGLSGNVFGKTGYTEEAGRCLAAVYVIDGRTIGTVDLKSKNDPGNTLVFTDTSSLAEASAAEEKSVKIAQGQEVTKMNLEYRMFRWIGPVKTLEVPVVAKESLTYYANELNEKEALQDVALMDLDPFSVDAGTTVGTVSLIHRTGRQNVDLLSTMDVSSVILKENLVIYIVLGLALLLIFLFLLLVVIGSIRRRKRAKQRRLDGRRSRAGRSTRSGRY</sequence>
<feature type="transmembrane region" description="Helical" evidence="8">
    <location>
        <begin position="383"/>
        <end position="408"/>
    </location>
</feature>
<keyword evidence="2 9" id="KW-0732">Signal</keyword>
<dbReference type="Pfam" id="PF00768">
    <property type="entry name" value="Peptidase_S11"/>
    <property type="match status" value="1"/>
</dbReference>
<dbReference type="PANTHER" id="PTHR21581:SF26">
    <property type="entry name" value="D-ALANYL-D-ALANINE ENDOPEPTIDASE"/>
    <property type="match status" value="1"/>
</dbReference>
<keyword evidence="12" id="KW-1185">Reference proteome</keyword>
<dbReference type="EC" id="3.4.16.4" evidence="11"/>
<proteinExistence type="inferred from homology"/>
<keyword evidence="11" id="KW-0121">Carboxypeptidase</keyword>
<comment type="caution">
    <text evidence="11">The sequence shown here is derived from an EMBL/GenBank/DDBJ whole genome shotgun (WGS) entry which is preliminary data.</text>
</comment>
<keyword evidence="8" id="KW-0472">Membrane</keyword>
<name>A0ABS4G1D8_9CLOT</name>